<dbReference type="Proteomes" id="UP000829354">
    <property type="component" value="Chromosome I"/>
</dbReference>
<evidence type="ECO:0000313" key="2">
    <source>
        <dbReference type="EMBL" id="UMM10928.1"/>
    </source>
</evidence>
<dbReference type="EMBL" id="CP092620">
    <property type="protein sequence ID" value="UMM10928.1"/>
    <property type="molecule type" value="Genomic_DNA"/>
</dbReference>
<accession>A0AAE9DRM7</accession>
<dbReference type="OMA" id="VNANIKY"/>
<sequence length="403" mass="46065">MCDDAYRSRFHPNDADNKCAGREKLMKMKSEINEKWPKIGVQFEPTLWWTKYREDHAEKFNDSVEFLQNVTGMSQEDAEEKLLNDLIRITFVETNLIVNGQQNAEELFANLLLAINGEQEMPFKSAQELADFCDSMPLNFRKDANLYRNTGVQGRRLIQEFKRKLTRGDVIDCDSLDQILENFRKTIHVDEGLKNFADQEAQLDYSSLFYISKTIPGFVYDKVSGRLGLSPDADKSLILNAPIFTDTINSSHPLKLDLSRTVDACAINACTTYPDRQQFYFADEHLRGVGSAMFWKKSPGEKSMKPLNRTSVMESNFTSIHGCISPNKPALQVETFRIEPTKLCFMNNLCTRSTGKIISNAGCLVNADFESVNANIKYRKSQSFEKFFVVYEKMKKEEAADDV</sequence>
<organism evidence="1 3">
    <name type="scientific">Caenorhabditis briggsae</name>
    <dbReference type="NCBI Taxonomy" id="6238"/>
    <lineage>
        <taxon>Eukaryota</taxon>
        <taxon>Metazoa</taxon>
        <taxon>Ecdysozoa</taxon>
        <taxon>Nematoda</taxon>
        <taxon>Chromadorea</taxon>
        <taxon>Rhabditida</taxon>
        <taxon>Rhabditina</taxon>
        <taxon>Rhabditomorpha</taxon>
        <taxon>Rhabditoidea</taxon>
        <taxon>Rhabditidae</taxon>
        <taxon>Peloderinae</taxon>
        <taxon>Caenorhabditis</taxon>
    </lineage>
</organism>
<proteinExistence type="predicted"/>
<reference evidence="2 4" key="1">
    <citation type="submission" date="2022-04" db="EMBL/GenBank/DDBJ databases">
        <title>Chromosome-level reference genomes for two strains of Caenorhabditis briggsae: an improved platform for comparative genomics.</title>
        <authorList>
            <person name="Stevens L."/>
            <person name="Andersen E."/>
        </authorList>
    </citation>
    <scope>NUCLEOTIDE SEQUENCE [LARGE SCALE GENOMIC DNA]</scope>
    <source>
        <strain evidence="2">VX34</strain>
        <tissue evidence="2">Whole-organism</tissue>
    </source>
</reference>
<dbReference type="EMBL" id="CP090891">
    <property type="protein sequence ID" value="ULU09993.1"/>
    <property type="molecule type" value="Genomic_DNA"/>
</dbReference>
<dbReference type="Proteomes" id="UP000827892">
    <property type="component" value="Chromosome I"/>
</dbReference>
<gene>
    <name evidence="1" type="ORF">L3Y34_014384</name>
    <name evidence="2" type="ORF">L5515_000467</name>
</gene>
<evidence type="ECO:0000313" key="4">
    <source>
        <dbReference type="Proteomes" id="UP000829354"/>
    </source>
</evidence>
<keyword evidence="4" id="KW-1185">Reference proteome</keyword>
<dbReference type="AlphaFoldDB" id="A0AAE9DRM7"/>
<evidence type="ECO:0000313" key="3">
    <source>
        <dbReference type="Proteomes" id="UP000827892"/>
    </source>
</evidence>
<name>A0AAE9DRM7_CAEBR</name>
<reference evidence="1 3" key="2">
    <citation type="submission" date="2022-05" db="EMBL/GenBank/DDBJ databases">
        <title>Chromosome-level reference genomes for two strains of Caenorhabditis briggsae: an improved platform for comparative genomics.</title>
        <authorList>
            <person name="Stevens L."/>
            <person name="Andersen E.C."/>
        </authorList>
    </citation>
    <scope>NUCLEOTIDE SEQUENCE [LARGE SCALE GENOMIC DNA]</scope>
    <source>
        <strain evidence="1">QX1410_ONT</strain>
        <tissue evidence="1">Whole-organism</tissue>
    </source>
</reference>
<evidence type="ECO:0000313" key="1">
    <source>
        <dbReference type="EMBL" id="ULU09993.1"/>
    </source>
</evidence>
<protein>
    <submittedName>
        <fullName evidence="1">Uncharacterized protein</fullName>
    </submittedName>
</protein>
<dbReference type="KEGG" id="cbr:CBG_14897"/>